<dbReference type="OrthoDB" id="307208at2"/>
<dbReference type="InterPro" id="IPR052200">
    <property type="entry name" value="Protoporphyrinogen_IX_DH"/>
</dbReference>
<keyword evidence="5" id="KW-1185">Reference proteome</keyword>
<dbReference type="PANTHER" id="PTHR38030:SF2">
    <property type="entry name" value="PROTOPORPHYRINOGEN IX DEHYDROGENASE [QUINONE]"/>
    <property type="match status" value="1"/>
</dbReference>
<dbReference type="STRING" id="159291.SAMN05920897_10426"/>
<comment type="cofactor">
    <cofactor evidence="1">
        <name>FMN</name>
        <dbReference type="ChEBI" id="CHEBI:58210"/>
    </cofactor>
</comment>
<dbReference type="GO" id="GO:0009055">
    <property type="term" value="F:electron transfer activity"/>
    <property type="evidence" value="ECO:0007669"/>
    <property type="project" value="InterPro"/>
</dbReference>
<name>A0A1N6Q654_9SPIO</name>
<dbReference type="InterPro" id="IPR008254">
    <property type="entry name" value="Flavodoxin/NO_synth"/>
</dbReference>
<feature type="region of interest" description="Disordered" evidence="2">
    <location>
        <begin position="123"/>
        <end position="150"/>
    </location>
</feature>
<dbReference type="Pfam" id="PF12641">
    <property type="entry name" value="Flavodoxin_3"/>
    <property type="match status" value="1"/>
</dbReference>
<accession>A0A1N6Q654</accession>
<reference evidence="4 5" key="1">
    <citation type="submission" date="2017-01" db="EMBL/GenBank/DDBJ databases">
        <authorList>
            <person name="Mah S.A."/>
            <person name="Swanson W.J."/>
            <person name="Moy G.W."/>
            <person name="Vacquier V.D."/>
        </authorList>
    </citation>
    <scope>NUCLEOTIDE SEQUENCE [LARGE SCALE GENOMIC DNA]</scope>
    <source>
        <strain evidence="4 5">ASpG1</strain>
    </source>
</reference>
<dbReference type="SUPFAM" id="SSF52218">
    <property type="entry name" value="Flavoproteins"/>
    <property type="match status" value="1"/>
</dbReference>
<proteinExistence type="predicted"/>
<organism evidence="4 5">
    <name type="scientific">Alkalispirochaeta americana</name>
    <dbReference type="NCBI Taxonomy" id="159291"/>
    <lineage>
        <taxon>Bacteria</taxon>
        <taxon>Pseudomonadati</taxon>
        <taxon>Spirochaetota</taxon>
        <taxon>Spirochaetia</taxon>
        <taxon>Spirochaetales</taxon>
        <taxon>Spirochaetaceae</taxon>
        <taxon>Alkalispirochaeta</taxon>
    </lineage>
</organism>
<protein>
    <submittedName>
        <fullName evidence="4">Flavodoxin domain-containing protein</fullName>
    </submittedName>
</protein>
<feature type="domain" description="Flavodoxin-like" evidence="3">
    <location>
        <begin position="5"/>
        <end position="156"/>
    </location>
</feature>
<feature type="compositionally biased region" description="Basic and acidic residues" evidence="2">
    <location>
        <begin position="125"/>
        <end position="150"/>
    </location>
</feature>
<evidence type="ECO:0000256" key="2">
    <source>
        <dbReference type="SAM" id="MobiDB-lite"/>
    </source>
</evidence>
<evidence type="ECO:0000259" key="3">
    <source>
        <dbReference type="Pfam" id="PF12641"/>
    </source>
</evidence>
<dbReference type="GO" id="GO:0006783">
    <property type="term" value="P:heme biosynthetic process"/>
    <property type="evidence" value="ECO:0007669"/>
    <property type="project" value="TreeGrafter"/>
</dbReference>
<dbReference type="AlphaFoldDB" id="A0A1N6Q654"/>
<dbReference type="InterPro" id="IPR029039">
    <property type="entry name" value="Flavoprotein-like_sf"/>
</dbReference>
<evidence type="ECO:0000313" key="4">
    <source>
        <dbReference type="EMBL" id="SIQ12050.1"/>
    </source>
</evidence>
<dbReference type="PANTHER" id="PTHR38030">
    <property type="entry name" value="PROTOPORPHYRINOGEN IX DEHYDROGENASE [MENAQUINONE]"/>
    <property type="match status" value="1"/>
</dbReference>
<evidence type="ECO:0000313" key="5">
    <source>
        <dbReference type="Proteomes" id="UP000186400"/>
    </source>
</evidence>
<dbReference type="InterPro" id="IPR001226">
    <property type="entry name" value="Flavodoxin_CS"/>
</dbReference>
<evidence type="ECO:0000256" key="1">
    <source>
        <dbReference type="ARBA" id="ARBA00001917"/>
    </source>
</evidence>
<dbReference type="GO" id="GO:0010181">
    <property type="term" value="F:FMN binding"/>
    <property type="evidence" value="ECO:0007669"/>
    <property type="project" value="InterPro"/>
</dbReference>
<gene>
    <name evidence="4" type="ORF">SAMN05920897_10426</name>
</gene>
<sequence length="168" mass="18669">MKTMIVYSSRTGNTETIARAIHQEMPRAELFPVEEAPSPEGFDLLVLGFWVDKGTADVAAREYLQRVGTTPTALFATLGAYPDSNHARESMERASEFLSGAPLVGSFVCQGAVDSKLQNWMESLPPDHPHGPTEERLKRWRDASTHPDGKDCEAARVWARGLIREERS</sequence>
<dbReference type="Proteomes" id="UP000186400">
    <property type="component" value="Unassembled WGS sequence"/>
</dbReference>
<dbReference type="RefSeq" id="WP_076487996.1">
    <property type="nucleotide sequence ID" value="NZ_FTMS01000004.1"/>
</dbReference>
<dbReference type="EMBL" id="FTMS01000004">
    <property type="protein sequence ID" value="SIQ12050.1"/>
    <property type="molecule type" value="Genomic_DNA"/>
</dbReference>
<dbReference type="PROSITE" id="PS00201">
    <property type="entry name" value="FLAVODOXIN"/>
    <property type="match status" value="1"/>
</dbReference>
<dbReference type="GO" id="GO:0070819">
    <property type="term" value="F:menaquinone-dependent protoporphyrinogen oxidase activity"/>
    <property type="evidence" value="ECO:0007669"/>
    <property type="project" value="TreeGrafter"/>
</dbReference>
<dbReference type="Gene3D" id="3.40.50.360">
    <property type="match status" value="1"/>
</dbReference>